<dbReference type="SUPFAM" id="SSF53187">
    <property type="entry name" value="Zn-dependent exopeptidases"/>
    <property type="match status" value="1"/>
</dbReference>
<dbReference type="EMBL" id="CP022418">
    <property type="protein sequence ID" value="ASM75151.1"/>
    <property type="molecule type" value="Genomic_DNA"/>
</dbReference>
<dbReference type="InterPro" id="IPR011650">
    <property type="entry name" value="Peptidase_M20_dimer"/>
</dbReference>
<dbReference type="GO" id="GO:0046872">
    <property type="term" value="F:metal ion binding"/>
    <property type="evidence" value="ECO:0007669"/>
    <property type="project" value="UniProtKB-KW"/>
</dbReference>
<feature type="domain" description="Peptidase M20 dimerisation" evidence="4">
    <location>
        <begin position="216"/>
        <end position="314"/>
    </location>
</feature>
<keyword evidence="3" id="KW-0479">Metal-binding</keyword>
<dbReference type="RefSeq" id="WP_089423157.1">
    <property type="nucleotide sequence ID" value="NZ_CP022418.1"/>
</dbReference>
<evidence type="ECO:0000313" key="6">
    <source>
        <dbReference type="Proteomes" id="UP000199754"/>
    </source>
</evidence>
<keyword evidence="5" id="KW-0614">Plasmid</keyword>
<evidence type="ECO:0000256" key="3">
    <source>
        <dbReference type="PIRSR" id="PIRSR001235-1"/>
    </source>
</evidence>
<feature type="binding site" evidence="3">
    <location>
        <position position="196"/>
    </location>
    <ligand>
        <name>Zn(2+)</name>
        <dbReference type="ChEBI" id="CHEBI:29105"/>
        <label>1</label>
    </ligand>
</feature>
<keyword evidence="3" id="KW-0862">Zinc</keyword>
<dbReference type="Proteomes" id="UP000199754">
    <property type="component" value="Plasmid pSMR1-3"/>
</dbReference>
<evidence type="ECO:0000256" key="1">
    <source>
        <dbReference type="ARBA" id="ARBA00006153"/>
    </source>
</evidence>
<proteinExistence type="inferred from homology"/>
<dbReference type="PANTHER" id="PTHR32494">
    <property type="entry name" value="ALLANTOATE DEIMINASE-RELATED"/>
    <property type="match status" value="1"/>
</dbReference>
<feature type="binding site" evidence="3">
    <location>
        <position position="137"/>
    </location>
    <ligand>
        <name>Zn(2+)</name>
        <dbReference type="ChEBI" id="CHEBI:29105"/>
        <label>2</label>
    </ligand>
</feature>
<dbReference type="GO" id="GO:0016813">
    <property type="term" value="F:hydrolase activity, acting on carbon-nitrogen (but not peptide) bonds, in linear amidines"/>
    <property type="evidence" value="ECO:0007669"/>
    <property type="project" value="InterPro"/>
</dbReference>
<feature type="binding site" evidence="3">
    <location>
        <position position="87"/>
    </location>
    <ligand>
        <name>Zn(2+)</name>
        <dbReference type="ChEBI" id="CHEBI:29105"/>
        <label>1</label>
    </ligand>
</feature>
<sequence>MSNLNGFAAIDSDYLEYLMTKVSEFGATPDGGVDRPALTDAHAGARNWFKGELSERGYTVKVDAIGNLFGQIELAGPDAPLIMLGSHIDSQPLGGRFDGAYGVMCALAAIESYRARCKTEGITPQCNFVVADWMNEEGARFQPSLLGSSVFSHENTLEFALTRKDREGRTVAEELARTGYAGTDAAPEPTAYLEIHVEGGPVLEREGLSVAPQVRHWGALKVKIEVTGHQAHTGPTPMEERKDAVLGAAYVIAEVKRLADTAADTLYTSVARVDVSPNSPNIVPEKAILFCELRSPEQDMLDWSEAALKAALPELMAKAGVVGEIVSIDRRPAGRFDGRLIRLVELAADAHGYKRTELDTVGGHDAVTINRRIPAIVFVVPSVNGVIHRYDEFTKPEDLVKGGDVLTDMVRRIDAAGGDLDKAAAVNT</sequence>
<reference evidence="5 6" key="1">
    <citation type="submission" date="2017-07" db="EMBL/GenBank/DDBJ databases">
        <title>Genome Sequence of Sulfitobacter pseudonitzschiae Strain SMR1 Isolated from a culture of the Diatom Skeletonema marinoi.</title>
        <authorList>
            <person name="Topel M."/>
            <person name="Pinder M.I.M."/>
            <person name="Johansson O.N."/>
            <person name="Kourtchenko O."/>
            <person name="Godhe A."/>
            <person name="Clarke A.K."/>
        </authorList>
    </citation>
    <scope>NUCLEOTIDE SEQUENCE [LARGE SCALE GENOMIC DNA]</scope>
    <source>
        <strain evidence="5 6">SMR1</strain>
        <plasmid evidence="5 6">pSMR1-3</plasmid>
    </source>
</reference>
<organism evidence="5 6">
    <name type="scientific">Pseudosulfitobacter pseudonitzschiae</name>
    <dbReference type="NCBI Taxonomy" id="1402135"/>
    <lineage>
        <taxon>Bacteria</taxon>
        <taxon>Pseudomonadati</taxon>
        <taxon>Pseudomonadota</taxon>
        <taxon>Alphaproteobacteria</taxon>
        <taxon>Rhodobacterales</taxon>
        <taxon>Roseobacteraceae</taxon>
        <taxon>Pseudosulfitobacter</taxon>
    </lineage>
</organism>
<protein>
    <submittedName>
        <fullName evidence="5">Putative hydrolase</fullName>
        <ecNumber evidence="5">3.5.-.-</ecNumber>
    </submittedName>
</protein>
<evidence type="ECO:0000256" key="2">
    <source>
        <dbReference type="ARBA" id="ARBA00022801"/>
    </source>
</evidence>
<dbReference type="Pfam" id="PF07687">
    <property type="entry name" value="M20_dimer"/>
    <property type="match status" value="1"/>
</dbReference>
<feature type="binding site" evidence="3">
    <location>
        <position position="388"/>
    </location>
    <ligand>
        <name>Zn(2+)</name>
        <dbReference type="ChEBI" id="CHEBI:29105"/>
        <label>2</label>
    </ligand>
</feature>
<feature type="binding site" evidence="3">
    <location>
        <position position="98"/>
    </location>
    <ligand>
        <name>Zn(2+)</name>
        <dbReference type="ChEBI" id="CHEBI:29105"/>
        <label>1</label>
    </ligand>
</feature>
<comment type="cofactor">
    <cofactor evidence="3">
        <name>Zn(2+)</name>
        <dbReference type="ChEBI" id="CHEBI:29105"/>
    </cofactor>
    <text evidence="3">Binds 2 Zn(2+) ions per subunit.</text>
</comment>
<dbReference type="NCBIfam" id="NF006772">
    <property type="entry name" value="PRK09290.2-1"/>
    <property type="match status" value="1"/>
</dbReference>
<comment type="similarity">
    <text evidence="1">Belongs to the peptidase M20 family.</text>
</comment>
<geneLocation type="plasmid" evidence="5 6">
    <name>pSMR1-3</name>
</geneLocation>
<dbReference type="EC" id="3.5.-.-" evidence="5"/>
<keyword evidence="2 5" id="KW-0378">Hydrolase</keyword>
<dbReference type="InterPro" id="IPR002933">
    <property type="entry name" value="Peptidase_M20"/>
</dbReference>
<dbReference type="SUPFAM" id="SSF55031">
    <property type="entry name" value="Bacterial exopeptidase dimerisation domain"/>
    <property type="match status" value="1"/>
</dbReference>
<gene>
    <name evidence="5" type="ORF">SULPSESMR1_04430</name>
</gene>
<dbReference type="Pfam" id="PF01546">
    <property type="entry name" value="Peptidase_M20"/>
    <property type="match status" value="1"/>
</dbReference>
<dbReference type="NCBIfam" id="TIGR01879">
    <property type="entry name" value="hydantase"/>
    <property type="match status" value="1"/>
</dbReference>
<feature type="binding site" evidence="3">
    <location>
        <position position="98"/>
    </location>
    <ligand>
        <name>Zn(2+)</name>
        <dbReference type="ChEBI" id="CHEBI:29105"/>
        <label>2</label>
    </ligand>
</feature>
<dbReference type="Gene3D" id="3.30.70.360">
    <property type="match status" value="1"/>
</dbReference>
<keyword evidence="6" id="KW-1185">Reference proteome</keyword>
<dbReference type="PANTHER" id="PTHR32494:SF5">
    <property type="entry name" value="ALLANTOATE AMIDOHYDROLASE"/>
    <property type="match status" value="1"/>
</dbReference>
<accession>A0A221K821</accession>
<dbReference type="KEGG" id="spse:SULPSESMR1_04430"/>
<dbReference type="PIRSF" id="PIRSF001235">
    <property type="entry name" value="Amidase_carbamoylase"/>
    <property type="match status" value="1"/>
</dbReference>
<dbReference type="OrthoDB" id="9808195at2"/>
<evidence type="ECO:0000259" key="4">
    <source>
        <dbReference type="Pfam" id="PF07687"/>
    </source>
</evidence>
<name>A0A221K821_9RHOB</name>
<dbReference type="InterPro" id="IPR036264">
    <property type="entry name" value="Bact_exopeptidase_dim_dom"/>
</dbReference>
<dbReference type="AlphaFoldDB" id="A0A221K821"/>
<evidence type="ECO:0000313" key="5">
    <source>
        <dbReference type="EMBL" id="ASM75151.1"/>
    </source>
</evidence>
<dbReference type="CDD" id="cd03884">
    <property type="entry name" value="M20_bAS"/>
    <property type="match status" value="1"/>
</dbReference>
<dbReference type="InterPro" id="IPR010158">
    <property type="entry name" value="Amidase_Cbmase"/>
</dbReference>
<dbReference type="Gene3D" id="3.40.630.10">
    <property type="entry name" value="Zn peptidases"/>
    <property type="match status" value="1"/>
</dbReference>